<sequence>MWVYHEDSLSTIEHLRCGCNAQSVPAQVNDSASASASTSVSTELHKELSQIAPISSQDCDEFKNVFLSSNKNALASRALIRDSYSTVLENRDVKLSLPAVFNNVLKLEGNITNQKSSGRCWIFAGLNVLRLKVMQKYNLETFELSQTYLFFYDKIERANYFLQNIISTITLDLDSREVQHLLTSPVEDGGQWDMFVNLVNKYGVVPISVYPDSFHSTSSGQMNALLTTKLRTFARDIRKSFENDANVSKLHDIRKSALTEIYRILAISLGIPPSSFDWKFYDKDKKYLEFKDLTPTSFFSTHVDTPILQTTSLINDPRNPYYMPYTVKHLGNVIGGKPIRYINVPAQKLKDLASSTISSKSKPVWFGCHVSKHINKSATILDLDIIDYKSGFDINFGLNKAERLEYGDSLMTHAMVFTGVQIDNNKTSSWRVENSWGEDSGSKGFITMSDDWFSEYVYQVVLDHSDIPQEILNILNRDPIELPPWDPMGALAK</sequence>
<proteinExistence type="inferred from homology"/>
<keyword evidence="12" id="KW-1185">Reference proteome</keyword>
<dbReference type="GO" id="GO:0006508">
    <property type="term" value="P:proteolysis"/>
    <property type="evidence" value="ECO:0007669"/>
    <property type="project" value="UniProtKB-KW"/>
</dbReference>
<dbReference type="PANTHER" id="PTHR10363">
    <property type="entry name" value="BLEOMYCIN HYDROLASE"/>
    <property type="match status" value="1"/>
</dbReference>
<comment type="similarity">
    <text evidence="9">Belongs to the peptidase C1 family.</text>
</comment>
<dbReference type="SUPFAM" id="SSF54001">
    <property type="entry name" value="Cysteine proteinases"/>
    <property type="match status" value="1"/>
</dbReference>
<keyword evidence="5 9" id="KW-0378">Hydrolase</keyword>
<keyword evidence="9" id="KW-0963">Cytoplasm</keyword>
<gene>
    <name evidence="11" type="ORF">AYI69_g7121</name>
</gene>
<dbReference type="PIRSF" id="PIRSF005700">
    <property type="entry name" value="PepC"/>
    <property type="match status" value="1"/>
</dbReference>
<dbReference type="InterPro" id="IPR038765">
    <property type="entry name" value="Papain-like_cys_pep_sf"/>
</dbReference>
<comment type="catalytic activity">
    <reaction evidence="1 9">
        <text>Inactivates bleomycin B2 (a cytotoxic glycometallopeptide) by hydrolysis of a carboxyamide bond of beta-aminoalanine, but also shows general aminopeptidase activity. The specificity varies somewhat with source, but amino acid arylamides of Met, Leu and Ala are preferred.</text>
        <dbReference type="EC" id="3.4.22.40"/>
    </reaction>
</comment>
<dbReference type="OrthoDB" id="2666448at2759"/>
<keyword evidence="9" id="KW-0496">Mitochondrion</keyword>
<protein>
    <recommendedName>
        <fullName evidence="3 9">Cysteine proteinase 1, mitochondrial</fullName>
        <ecNumber evidence="2 9">3.4.22.40</ecNumber>
    </recommendedName>
</protein>
<dbReference type="Gene3D" id="3.90.70.10">
    <property type="entry name" value="Cysteine proteinases"/>
    <property type="match status" value="1"/>
</dbReference>
<accession>A0A1R1XU95</accession>
<feature type="active site" evidence="10">
    <location>
        <position position="413"/>
    </location>
</feature>
<evidence type="ECO:0000256" key="3">
    <source>
        <dbReference type="ARBA" id="ARBA00016900"/>
    </source>
</evidence>
<dbReference type="Proteomes" id="UP000187429">
    <property type="component" value="Unassembled WGS sequence"/>
</dbReference>
<evidence type="ECO:0000256" key="10">
    <source>
        <dbReference type="PIRSR" id="PIRSR005700-1"/>
    </source>
</evidence>
<comment type="function">
    <text evidence="7">The normal physiological role of the enzyme is unknown, but it is not essential for the viability of yeast cells. Has aminopeptidase activity, shortening substrate peptides sequentially by 1 amino acid. Has bleomycin hydrolase activity, which can protect the cell from the toxic effects of bleomycin. Has homocysteine-thiolactonase activity, protecting the cell against homocysteine toxicity. Acts as a repressor in the GAL4 regulatory system, but this does not require either the peptidase or nucleic acid-binding activities.</text>
</comment>
<keyword evidence="4 9" id="KW-0645">Protease</keyword>
<feature type="active site" evidence="10">
    <location>
        <position position="434"/>
    </location>
</feature>
<evidence type="ECO:0000256" key="8">
    <source>
        <dbReference type="ARBA" id="ARBA00026080"/>
    </source>
</evidence>
<dbReference type="AlphaFoldDB" id="A0A1R1XU95"/>
<comment type="subunit">
    <text evidence="8">Homohexamer. Binds to nucleic acids. Binds single-stranded DNA and RNA with higher affinity than double-stranded DNA.</text>
</comment>
<keyword evidence="6 9" id="KW-0788">Thiol protease</keyword>
<dbReference type="GO" id="GO:0004197">
    <property type="term" value="F:cysteine-type endopeptidase activity"/>
    <property type="evidence" value="ECO:0007669"/>
    <property type="project" value="UniProtKB-EC"/>
</dbReference>
<dbReference type="InterPro" id="IPR004134">
    <property type="entry name" value="Peptidase_C1B"/>
</dbReference>
<dbReference type="GO" id="GO:0009636">
    <property type="term" value="P:response to toxic substance"/>
    <property type="evidence" value="ECO:0007669"/>
    <property type="project" value="TreeGrafter"/>
</dbReference>
<evidence type="ECO:0000256" key="1">
    <source>
        <dbReference type="ARBA" id="ARBA00000423"/>
    </source>
</evidence>
<feature type="active site" evidence="10">
    <location>
        <position position="120"/>
    </location>
</feature>
<evidence type="ECO:0000256" key="2">
    <source>
        <dbReference type="ARBA" id="ARBA00012465"/>
    </source>
</evidence>
<comment type="function">
    <text evidence="9">Has aminopeptidase activity, shortening substrate peptides sequentially by 1 amino acid. Has bleomycin hydrolase activity, which can protect the cell from the toxic effects of bleomycin. Has homocysteine-thiolactonase activity, protecting the cell against homocysteine toxicity.</text>
</comment>
<dbReference type="Pfam" id="PF03051">
    <property type="entry name" value="Peptidase_C1_2"/>
    <property type="match status" value="1"/>
</dbReference>
<evidence type="ECO:0000256" key="6">
    <source>
        <dbReference type="ARBA" id="ARBA00022807"/>
    </source>
</evidence>
<dbReference type="EMBL" id="LSSM01003348">
    <property type="protein sequence ID" value="OMJ18201.1"/>
    <property type="molecule type" value="Genomic_DNA"/>
</dbReference>
<reference evidence="12" key="1">
    <citation type="submission" date="2017-01" db="EMBL/GenBank/DDBJ databases">
        <authorList>
            <person name="Wang Y."/>
            <person name="White M."/>
            <person name="Kvist S."/>
            <person name="Moncalvo J.-M."/>
        </authorList>
    </citation>
    <scope>NUCLEOTIDE SEQUENCE [LARGE SCALE GENOMIC DNA]</scope>
    <source>
        <strain evidence="12">ID-206-W2</strain>
    </source>
</reference>
<dbReference type="PROSITE" id="PS00139">
    <property type="entry name" value="THIOL_PROTEASE_CYS"/>
    <property type="match status" value="1"/>
</dbReference>
<comment type="caution">
    <text evidence="11">The sequence shown here is derived from an EMBL/GenBank/DDBJ whole genome shotgun (WGS) entry which is preliminary data.</text>
</comment>
<evidence type="ECO:0000256" key="9">
    <source>
        <dbReference type="PIRNR" id="PIRNR005700"/>
    </source>
</evidence>
<dbReference type="GO" id="GO:0043418">
    <property type="term" value="P:homocysteine catabolic process"/>
    <property type="evidence" value="ECO:0007669"/>
    <property type="project" value="TreeGrafter"/>
</dbReference>
<dbReference type="InterPro" id="IPR000169">
    <property type="entry name" value="Pept_cys_AS"/>
</dbReference>
<evidence type="ECO:0000313" key="12">
    <source>
        <dbReference type="Proteomes" id="UP000187429"/>
    </source>
</evidence>
<evidence type="ECO:0000256" key="7">
    <source>
        <dbReference type="ARBA" id="ARBA00025347"/>
    </source>
</evidence>
<dbReference type="PANTHER" id="PTHR10363:SF2">
    <property type="entry name" value="BLEOMYCIN HYDROLASE"/>
    <property type="match status" value="1"/>
</dbReference>
<dbReference type="GO" id="GO:0005739">
    <property type="term" value="C:mitochondrion"/>
    <property type="evidence" value="ECO:0007669"/>
    <property type="project" value="UniProtKB-SubCell"/>
</dbReference>
<dbReference type="CDD" id="cd00585">
    <property type="entry name" value="Peptidase_C1B"/>
    <property type="match status" value="1"/>
</dbReference>
<evidence type="ECO:0000313" key="11">
    <source>
        <dbReference type="EMBL" id="OMJ18201.1"/>
    </source>
</evidence>
<dbReference type="GO" id="GO:0070005">
    <property type="term" value="F:cysteine-type aminopeptidase activity"/>
    <property type="evidence" value="ECO:0007669"/>
    <property type="project" value="InterPro"/>
</dbReference>
<comment type="subcellular location">
    <subcellularLocation>
        <location evidence="9">Mitochondrion</location>
    </subcellularLocation>
    <subcellularLocation>
        <location evidence="9">Cytoplasm</location>
    </subcellularLocation>
</comment>
<evidence type="ECO:0000256" key="4">
    <source>
        <dbReference type="ARBA" id="ARBA00022670"/>
    </source>
</evidence>
<evidence type="ECO:0000256" key="5">
    <source>
        <dbReference type="ARBA" id="ARBA00022801"/>
    </source>
</evidence>
<dbReference type="EC" id="3.4.22.40" evidence="2 9"/>
<name>A0A1R1XU95_9FUNG</name>
<organism evidence="11 12">
    <name type="scientific">Smittium culicis</name>
    <dbReference type="NCBI Taxonomy" id="133412"/>
    <lineage>
        <taxon>Eukaryota</taxon>
        <taxon>Fungi</taxon>
        <taxon>Fungi incertae sedis</taxon>
        <taxon>Zoopagomycota</taxon>
        <taxon>Kickxellomycotina</taxon>
        <taxon>Harpellomycetes</taxon>
        <taxon>Harpellales</taxon>
        <taxon>Legeriomycetaceae</taxon>
        <taxon>Smittium</taxon>
    </lineage>
</organism>